<dbReference type="Proteomes" id="UP000310189">
    <property type="component" value="Unassembled WGS sequence"/>
</dbReference>
<evidence type="ECO:0000256" key="5">
    <source>
        <dbReference type="ARBA" id="ARBA00022448"/>
    </source>
</evidence>
<dbReference type="Pfam" id="PF15409">
    <property type="entry name" value="PH_8"/>
    <property type="match status" value="1"/>
</dbReference>
<evidence type="ECO:0000256" key="2">
    <source>
        <dbReference type="ARBA" id="ARBA00005287"/>
    </source>
</evidence>
<dbReference type="PANTHER" id="PTHR10972">
    <property type="entry name" value="OXYSTEROL-BINDING PROTEIN-RELATED"/>
    <property type="match status" value="1"/>
</dbReference>
<feature type="region of interest" description="Disordered" evidence="10">
    <location>
        <begin position="660"/>
        <end position="681"/>
    </location>
</feature>
<accession>A0A4T0FFM4</accession>
<dbReference type="EMBL" id="SPNW01000089">
    <property type="protein sequence ID" value="TIA86105.1"/>
    <property type="molecule type" value="Genomic_DNA"/>
</dbReference>
<dbReference type="GO" id="GO:0032934">
    <property type="term" value="F:sterol binding"/>
    <property type="evidence" value="ECO:0007669"/>
    <property type="project" value="TreeGrafter"/>
</dbReference>
<feature type="domain" description="PH" evidence="11">
    <location>
        <begin position="399"/>
        <end position="491"/>
    </location>
</feature>
<feature type="compositionally biased region" description="Basic and acidic residues" evidence="10">
    <location>
        <begin position="1006"/>
        <end position="1017"/>
    </location>
</feature>
<dbReference type="InterPro" id="IPR001849">
    <property type="entry name" value="PH_domain"/>
</dbReference>
<dbReference type="Gene3D" id="2.40.160.120">
    <property type="match status" value="1"/>
</dbReference>
<keyword evidence="5" id="KW-0813">Transport</keyword>
<dbReference type="InterPro" id="IPR007763">
    <property type="entry name" value="NDUFA12"/>
</dbReference>
<dbReference type="GO" id="GO:0035621">
    <property type="term" value="P:ER to Golgi ceramide transport"/>
    <property type="evidence" value="ECO:0007669"/>
    <property type="project" value="TreeGrafter"/>
</dbReference>
<dbReference type="GO" id="GO:0005886">
    <property type="term" value="C:plasma membrane"/>
    <property type="evidence" value="ECO:0007669"/>
    <property type="project" value="TreeGrafter"/>
</dbReference>
<dbReference type="SMART" id="SM00233">
    <property type="entry name" value="PH"/>
    <property type="match status" value="1"/>
</dbReference>
<dbReference type="GO" id="GO:0006887">
    <property type="term" value="P:exocytosis"/>
    <property type="evidence" value="ECO:0007669"/>
    <property type="project" value="TreeGrafter"/>
</dbReference>
<dbReference type="GO" id="GO:0006897">
    <property type="term" value="P:endocytosis"/>
    <property type="evidence" value="ECO:0007669"/>
    <property type="project" value="TreeGrafter"/>
</dbReference>
<dbReference type="SUPFAM" id="SSF144000">
    <property type="entry name" value="Oxysterol-binding protein-like"/>
    <property type="match status" value="1"/>
</dbReference>
<evidence type="ECO:0000256" key="10">
    <source>
        <dbReference type="SAM" id="MobiDB-lite"/>
    </source>
</evidence>
<comment type="caution">
    <text evidence="12">The sequence shown here is derived from an EMBL/GenBank/DDBJ whole genome shotgun (WGS) entry which is preliminary data.</text>
</comment>
<dbReference type="FunFam" id="2.40.160.120:FF:000001">
    <property type="entry name" value="Oxysterol-binding protein"/>
    <property type="match status" value="1"/>
</dbReference>
<keyword evidence="9" id="KW-0175">Coiled coil</keyword>
<dbReference type="GO" id="GO:0120009">
    <property type="term" value="P:intermembrane lipid transfer"/>
    <property type="evidence" value="ECO:0007669"/>
    <property type="project" value="UniProtKB-ARBA"/>
</dbReference>
<dbReference type="InterPro" id="IPR001748">
    <property type="entry name" value="BUD31"/>
</dbReference>
<feature type="compositionally biased region" description="Basic and acidic residues" evidence="10">
    <location>
        <begin position="184"/>
        <end position="194"/>
    </location>
</feature>
<dbReference type="GO" id="GO:0030011">
    <property type="term" value="P:maintenance of cell polarity"/>
    <property type="evidence" value="ECO:0007669"/>
    <property type="project" value="TreeGrafter"/>
</dbReference>
<evidence type="ECO:0000259" key="11">
    <source>
        <dbReference type="PROSITE" id="PS50003"/>
    </source>
</evidence>
<dbReference type="Pfam" id="PF05071">
    <property type="entry name" value="NDUFA12"/>
    <property type="match status" value="1"/>
</dbReference>
<evidence type="ECO:0000256" key="7">
    <source>
        <dbReference type="ARBA" id="ARBA00023121"/>
    </source>
</evidence>
<dbReference type="PRINTS" id="PR00322">
    <property type="entry name" value="G10"/>
</dbReference>
<dbReference type="GO" id="GO:0097038">
    <property type="term" value="C:perinuclear endoplasmic reticulum"/>
    <property type="evidence" value="ECO:0007669"/>
    <property type="project" value="TreeGrafter"/>
</dbReference>
<reference evidence="12 13" key="1">
    <citation type="submission" date="2019-03" db="EMBL/GenBank/DDBJ databases">
        <title>Sequencing 23 genomes of Wallemia ichthyophaga.</title>
        <authorList>
            <person name="Gostincar C."/>
        </authorList>
    </citation>
    <scope>NUCLEOTIDE SEQUENCE [LARGE SCALE GENOMIC DNA]</scope>
    <source>
        <strain evidence="12 13">EXF-5753</strain>
    </source>
</reference>
<feature type="region of interest" description="Disordered" evidence="10">
    <location>
        <begin position="535"/>
        <end position="580"/>
    </location>
</feature>
<dbReference type="InterPro" id="IPR011993">
    <property type="entry name" value="PH-like_dom_sf"/>
</dbReference>
<comment type="similarity">
    <text evidence="2">Belongs to the BUD31 (G10) family.</text>
</comment>
<evidence type="ECO:0000256" key="1">
    <source>
        <dbReference type="ARBA" id="ARBA00004123"/>
    </source>
</evidence>
<dbReference type="SUPFAM" id="SSF50729">
    <property type="entry name" value="PH domain-like"/>
    <property type="match status" value="1"/>
</dbReference>
<feature type="compositionally biased region" description="Basic and acidic residues" evidence="10">
    <location>
        <begin position="168"/>
        <end position="177"/>
    </location>
</feature>
<evidence type="ECO:0000256" key="9">
    <source>
        <dbReference type="SAM" id="Coils"/>
    </source>
</evidence>
<dbReference type="OrthoDB" id="416222at2759"/>
<dbReference type="Pfam" id="PF01237">
    <property type="entry name" value="Oxysterol_BP"/>
    <property type="match status" value="1"/>
</dbReference>
<dbReference type="GO" id="GO:0032541">
    <property type="term" value="C:cortical endoplasmic reticulum"/>
    <property type="evidence" value="ECO:0007669"/>
    <property type="project" value="TreeGrafter"/>
</dbReference>
<comment type="similarity">
    <text evidence="4">Belongs to the OSBP family.</text>
</comment>
<evidence type="ECO:0000256" key="8">
    <source>
        <dbReference type="ARBA" id="ARBA00023242"/>
    </source>
</evidence>
<dbReference type="PANTHER" id="PTHR10972:SF203">
    <property type="entry name" value="OXYSTEROL-BINDING PROTEIN HOMOLOG 3"/>
    <property type="match status" value="1"/>
</dbReference>
<evidence type="ECO:0000256" key="3">
    <source>
        <dbReference type="ARBA" id="ARBA00007355"/>
    </source>
</evidence>
<protein>
    <recommendedName>
        <fullName evidence="11">PH domain-containing protein</fullName>
    </recommendedName>
</protein>
<proteinExistence type="inferred from homology"/>
<evidence type="ECO:0000256" key="4">
    <source>
        <dbReference type="ARBA" id="ARBA00008842"/>
    </source>
</evidence>
<comment type="subcellular location">
    <subcellularLocation>
        <location evidence="1">Nucleus</location>
    </subcellularLocation>
</comment>
<evidence type="ECO:0000313" key="13">
    <source>
        <dbReference type="Proteomes" id="UP000310189"/>
    </source>
</evidence>
<dbReference type="InterPro" id="IPR041680">
    <property type="entry name" value="PH_8"/>
</dbReference>
<dbReference type="InterPro" id="IPR000648">
    <property type="entry name" value="Oxysterol-bd"/>
</dbReference>
<dbReference type="Pfam" id="PF01125">
    <property type="entry name" value="BUD31"/>
    <property type="match status" value="1"/>
</dbReference>
<feature type="region of interest" description="Disordered" evidence="10">
    <location>
        <begin position="1005"/>
        <end position="1024"/>
    </location>
</feature>
<comment type="similarity">
    <text evidence="3">Belongs to the complex I NDUFA12 subunit family.</text>
</comment>
<evidence type="ECO:0000313" key="12">
    <source>
        <dbReference type="EMBL" id="TIA86105.1"/>
    </source>
</evidence>
<keyword evidence="7" id="KW-0446">Lipid-binding</keyword>
<organism evidence="12 13">
    <name type="scientific">Wallemia hederae</name>
    <dbReference type="NCBI Taxonomy" id="1540922"/>
    <lineage>
        <taxon>Eukaryota</taxon>
        <taxon>Fungi</taxon>
        <taxon>Dikarya</taxon>
        <taxon>Basidiomycota</taxon>
        <taxon>Wallemiomycotina</taxon>
        <taxon>Wallemiomycetes</taxon>
        <taxon>Wallemiales</taxon>
        <taxon>Wallemiaceae</taxon>
        <taxon>Wallemia</taxon>
    </lineage>
</organism>
<dbReference type="AlphaFoldDB" id="A0A4T0FFM4"/>
<feature type="coiled-coil region" evidence="9">
    <location>
        <begin position="1024"/>
        <end position="1051"/>
    </location>
</feature>
<name>A0A4T0FFM4_9BASI</name>
<keyword evidence="6" id="KW-0445">Lipid transport</keyword>
<feature type="compositionally biased region" description="Polar residues" evidence="10">
    <location>
        <begin position="158"/>
        <end position="167"/>
    </location>
</feature>
<keyword evidence="8" id="KW-0539">Nucleus</keyword>
<dbReference type="GO" id="GO:0005634">
    <property type="term" value="C:nucleus"/>
    <property type="evidence" value="ECO:0007669"/>
    <property type="project" value="UniProtKB-SubCell"/>
</dbReference>
<dbReference type="InterPro" id="IPR037239">
    <property type="entry name" value="OSBP_sf"/>
</dbReference>
<dbReference type="Gene3D" id="2.30.29.30">
    <property type="entry name" value="Pleckstrin-homology domain (PH domain)/Phosphotyrosine-binding domain (PTB)"/>
    <property type="match status" value="1"/>
</dbReference>
<dbReference type="GO" id="GO:0005829">
    <property type="term" value="C:cytosol"/>
    <property type="evidence" value="ECO:0007669"/>
    <property type="project" value="TreeGrafter"/>
</dbReference>
<gene>
    <name evidence="12" type="ORF">E3P99_03790</name>
</gene>
<feature type="compositionally biased region" description="Low complexity" evidence="10">
    <location>
        <begin position="553"/>
        <end position="563"/>
    </location>
</feature>
<feature type="region of interest" description="Disordered" evidence="10">
    <location>
        <begin position="156"/>
        <end position="194"/>
    </location>
</feature>
<dbReference type="GO" id="GO:0034727">
    <property type="term" value="P:piecemeal microautophagy of the nucleus"/>
    <property type="evidence" value="ECO:0007669"/>
    <property type="project" value="TreeGrafter"/>
</dbReference>
<keyword evidence="13" id="KW-1185">Reference proteome</keyword>
<dbReference type="GO" id="GO:0045271">
    <property type="term" value="C:respiratory chain complex I"/>
    <property type="evidence" value="ECO:0007669"/>
    <property type="project" value="InterPro"/>
</dbReference>
<sequence>MLQSSARRGVFRYLWEKIPKPSDKYFVGYDLEGNKYYEHPPTTDFKLRPRRSVKYPSHVDWALVGKEMPAQWKAWLRHTRFEPPTIQELEKDLLRIQRTQQNAARIEAAFAAQRLQAPATAEIADEEMIKQHERAERAKARDHYSRNPLEAFEPVAETQETGRTPSETQEHVEERKHGFGANEMHQRQQEEAKLRAHTSEFAPDANLLLSYNSKYMSLTLSYILLPSKSHLSSLQSSQMPKIRTQRTKQPPEGFEAIEQILEDYTRKMRDVEAESIDGKRKNETLWPVMRISHTRSRYIYDLYYKRKQISKELYDWLLKQGYADANLIAKWKKQGYEKLCCTRCIQSRDMNYEGSTCICRVPKAHLKDGQTFECVHCEKEMSRASHHRMSTIHDFNTGSVILEGNLLKKKQKKMQGFARRYFRLYSSGVLTYAVTKTDTVRDHVNLRSSVWLSHSNRRTVTIDGGTSTWHIKFTTGEEYITWMKTLHIFLDPTTPATAVPLETVAEHAQNTPIENINRTIKLIDLLEFDLSNLKNGQNQVRTPPSSRSREQLHSSSSHQGSLLNIFHKSPKPNSSNEDLFESVHNPRAYDAIYERMLDSTKELRSLQQELYNYHTQQFDTINSRTFNNASASRYAPSRTSSVNDFEFYDAQDTFGEAYDLEDADEEDDGNDDVQDDEDDVDKEGVYDGIEAAGGEVKTKYGLMQLPRRQQLPAPISGDEIGLLGVLKKNVGKDLTTISFPVSFNEPLSLLQKVAEDFEYVELIDKAIKAKSSVERMACIAAFCVSSYSCTQFRSTRKPFNPLLGETYEFITPRFAFFSEKVTHHPPLVAAYAQGDDWTFVATSGVKQKFWGKSMEIIPIGNAKLTIKSTGDVYTWRKPSSFIRNLVMSSPYLEHTGDLDIKNEKTGESSTIAFKEGSFFGGEASRGYVEGFIDDKEKTRLCKLSGRWSQNFVRHLVDDEGKSTDRFQQLWESNNQFPPDCQDYYGFSKYAVGLNEMVNEKILPPTDTRRRPDQRALEEGNANKADEFKNYLEQAQRERRSQNKVYDQSRVKWFKRVSGDDWMPITSEATGEPLYLEKRAKVSDNQDKWSDSDNIFAIN</sequence>
<feature type="compositionally biased region" description="Polar residues" evidence="10">
    <location>
        <begin position="535"/>
        <end position="544"/>
    </location>
</feature>
<dbReference type="PROSITE" id="PS50003">
    <property type="entry name" value="PH_DOMAIN"/>
    <property type="match status" value="1"/>
</dbReference>
<evidence type="ECO:0000256" key="6">
    <source>
        <dbReference type="ARBA" id="ARBA00023055"/>
    </source>
</evidence>